<dbReference type="GO" id="GO:0005634">
    <property type="term" value="C:nucleus"/>
    <property type="evidence" value="ECO:0007669"/>
    <property type="project" value="TreeGrafter"/>
</dbReference>
<feature type="domain" description="RING-type" evidence="6">
    <location>
        <begin position="1012"/>
        <end position="1054"/>
    </location>
</feature>
<dbReference type="SMART" id="SM00487">
    <property type="entry name" value="DEXDc"/>
    <property type="match status" value="1"/>
</dbReference>
<keyword evidence="3" id="KW-0862">Zinc</keyword>
<evidence type="ECO:0000259" key="6">
    <source>
        <dbReference type="PROSITE" id="PS50089"/>
    </source>
</evidence>
<dbReference type="SUPFAM" id="SSF57903">
    <property type="entry name" value="FYVE/PHD zinc finger"/>
    <property type="match status" value="1"/>
</dbReference>
<dbReference type="GO" id="GO:0000209">
    <property type="term" value="P:protein polyubiquitination"/>
    <property type="evidence" value="ECO:0007669"/>
    <property type="project" value="TreeGrafter"/>
</dbReference>
<feature type="region of interest" description="Disordered" evidence="5">
    <location>
        <begin position="179"/>
        <end position="199"/>
    </location>
</feature>
<dbReference type="PROSITE" id="PS00518">
    <property type="entry name" value="ZF_RING_1"/>
    <property type="match status" value="1"/>
</dbReference>
<dbReference type="InterPro" id="IPR013083">
    <property type="entry name" value="Znf_RING/FYVE/PHD"/>
</dbReference>
<dbReference type="GO" id="GO:0061630">
    <property type="term" value="F:ubiquitin protein ligase activity"/>
    <property type="evidence" value="ECO:0007669"/>
    <property type="project" value="TreeGrafter"/>
</dbReference>
<evidence type="ECO:0000313" key="7">
    <source>
        <dbReference type="EMBL" id="JAS19781.1"/>
    </source>
</evidence>
<dbReference type="InterPro" id="IPR000330">
    <property type="entry name" value="SNF2_N"/>
</dbReference>
<organism evidence="7">
    <name type="scientific">Clastoptera arizonana</name>
    <name type="common">Arizona spittle bug</name>
    <dbReference type="NCBI Taxonomy" id="38151"/>
    <lineage>
        <taxon>Eukaryota</taxon>
        <taxon>Metazoa</taxon>
        <taxon>Ecdysozoa</taxon>
        <taxon>Arthropoda</taxon>
        <taxon>Hexapoda</taxon>
        <taxon>Insecta</taxon>
        <taxon>Pterygota</taxon>
        <taxon>Neoptera</taxon>
        <taxon>Paraneoptera</taxon>
        <taxon>Hemiptera</taxon>
        <taxon>Auchenorrhyncha</taxon>
        <taxon>Cercopoidea</taxon>
        <taxon>Clastopteridae</taxon>
        <taxon>Clastoptera</taxon>
    </lineage>
</organism>
<evidence type="ECO:0000256" key="1">
    <source>
        <dbReference type="ARBA" id="ARBA00022723"/>
    </source>
</evidence>
<dbReference type="PANTHER" id="PTHR45865:SF1">
    <property type="entry name" value="E3 UBIQUITIN-PROTEIN LIGASE SHPRH"/>
    <property type="match status" value="1"/>
</dbReference>
<accession>A0A1B6D257</accession>
<dbReference type="PROSITE" id="PS50089">
    <property type="entry name" value="ZF_RING_2"/>
    <property type="match status" value="1"/>
</dbReference>
<dbReference type="InterPro" id="IPR001841">
    <property type="entry name" value="Znf_RING"/>
</dbReference>
<feature type="compositionally biased region" description="Basic and acidic residues" evidence="5">
    <location>
        <begin position="181"/>
        <end position="192"/>
    </location>
</feature>
<protein>
    <recommendedName>
        <fullName evidence="6">RING-type domain-containing protein</fullName>
    </recommendedName>
</protein>
<evidence type="ECO:0000256" key="3">
    <source>
        <dbReference type="ARBA" id="ARBA00022833"/>
    </source>
</evidence>
<gene>
    <name evidence="7" type="ORF">g.23405</name>
</gene>
<dbReference type="InterPro" id="IPR014001">
    <property type="entry name" value="Helicase_ATP-bd"/>
</dbReference>
<dbReference type="Pfam" id="PF00176">
    <property type="entry name" value="SNF2-rel_dom"/>
    <property type="match status" value="1"/>
</dbReference>
<name>A0A1B6D257_9HEMI</name>
<evidence type="ECO:0000256" key="4">
    <source>
        <dbReference type="PROSITE-ProRule" id="PRU00175"/>
    </source>
</evidence>
<reference evidence="7" key="1">
    <citation type="submission" date="2015-12" db="EMBL/GenBank/DDBJ databases">
        <title>De novo transcriptome assembly of four potential Pierce s Disease insect vectors from Arizona vineyards.</title>
        <authorList>
            <person name="Tassone E.E."/>
        </authorList>
    </citation>
    <scope>NUCLEOTIDE SEQUENCE</scope>
</reference>
<keyword evidence="1" id="KW-0479">Metal-binding</keyword>
<dbReference type="GO" id="GO:0005524">
    <property type="term" value="F:ATP binding"/>
    <property type="evidence" value="ECO:0007669"/>
    <property type="project" value="InterPro"/>
</dbReference>
<dbReference type="AlphaFoldDB" id="A0A1B6D257"/>
<dbReference type="EMBL" id="GEDC01017517">
    <property type="protein sequence ID" value="JAS19781.1"/>
    <property type="molecule type" value="Transcribed_RNA"/>
</dbReference>
<dbReference type="InterPro" id="IPR011011">
    <property type="entry name" value="Znf_FYVE_PHD"/>
</dbReference>
<sequence>MAITSHSKFLTHLYEVFKEYQEKLILPEGIPDVQHYSLLPKLRQYQKRAVKWMVARELNPKFMNQEFIIPSGGILADEMGLGKTVEILSCILVNPRTSFDNKDFKSGPSTFTEAANVDVDFVERKKVETEDILKKKIKRVTINEDCIEIPIKKYKYDDHNLDNVSRTIEEVIEMNLPSSLSKKENHSEDKGVTSKPKRGSGIRKMLQSWYEQELLEMSPSFKKRKFKNLNKGFSELKCCCFQEVRNEKTVMCPTCQTYQHKSCVGYYDVEDGDDYFCFNCWLEKPLVQSGATVIVTPESISNQWLIEIEKHIKQEDLNTLLYNGVRANGYIQPSKLAKYDLIITTYETLQKEIHFAGAPSEGRQLRFAKRYLAPTSPLTCVQWWRLCLDEAQMVECNGTNTSEMAKKFTAIHKWAVTGTPMQKSVNDLHGLMKFLNITAYSKFNDWTNLVNDHSLFFKFIPLVMWSSRKEDVFEELGIPKQEIIYHWLEFSPVEAFFYQTLHEECFNLFQQKTANCRIQSFEDRVFCYDHRFVKKLMYPLLRIRQACSHHQAVRGQFVNIKDTMTMDELLVNLTDKVKTQCEEMLRSLVSVINGISGLYYVQDEYLKAVESYREVLHLIQEYKHKLKVDSLQKVHVLHNLAEILENHPGIAPPTLRDENLRSDLAELEWKYVNKRELSMTNCKTSLDKCKEYISDLCKSRPLGFSEWWLDVLERTIDQDKLLGKILMSLERTDIYHQHQHKSLARKLHNLINVRQELAKWLADLDSARERILVSVQSLCDTPREDLASKAAICHISPNQSTKKTKCQLCKFEAALAQYGALIFEQKNSAISKKTQDKNESHSIIQKGKSIIDLMNVNLKTLDVIEKGGLKTSQHERVLIELRNHCRAKHMHSEIIEDATQHMNVLKYVKREFLHVSNFWTLMSQQVCCQDELNMAKIRFQLALPTDEVDKLSPRKKLEMKEKKYIIDASEVPTELLSYQKTKEEVQQNLKSKLGTLLYLENLKNEDNDSKTCPICRNNLIYKWTVLTCGHCICIECLPQLLKHSNTSISCVQCRQPCKIKDLSYADNTKSGETNLKGSYSTKIEAVMIEILKLREADPLVKVLIFSSWDKVLDVLGESFIKNDISFRKMSGRKLKASLEDFKKHICSSFHHKKYGGRKNDVCLRRRQ</sequence>
<dbReference type="PANTHER" id="PTHR45865">
    <property type="entry name" value="E3 UBIQUITIN-PROTEIN LIGASE SHPRH FAMILY MEMBER"/>
    <property type="match status" value="1"/>
</dbReference>
<keyword evidence="2 4" id="KW-0863">Zinc-finger</keyword>
<dbReference type="InterPro" id="IPR052583">
    <property type="entry name" value="ATP-helicase/E3_Ub-Ligase"/>
</dbReference>
<dbReference type="SUPFAM" id="SSF57850">
    <property type="entry name" value="RING/U-box"/>
    <property type="match status" value="1"/>
</dbReference>
<evidence type="ECO:0000256" key="5">
    <source>
        <dbReference type="SAM" id="MobiDB-lite"/>
    </source>
</evidence>
<dbReference type="Gene3D" id="3.40.50.10810">
    <property type="entry name" value="Tandem AAA-ATPase domain"/>
    <property type="match status" value="2"/>
</dbReference>
<dbReference type="Gene3D" id="3.30.40.10">
    <property type="entry name" value="Zinc/RING finger domain, C3HC4 (zinc finger)"/>
    <property type="match status" value="2"/>
</dbReference>
<dbReference type="InterPro" id="IPR017907">
    <property type="entry name" value="Znf_RING_CS"/>
</dbReference>
<dbReference type="InterPro" id="IPR048686">
    <property type="entry name" value="SHPRH_helical_1st"/>
</dbReference>
<dbReference type="GO" id="GO:0008270">
    <property type="term" value="F:zinc ion binding"/>
    <property type="evidence" value="ECO:0007669"/>
    <property type="project" value="UniProtKB-KW"/>
</dbReference>
<dbReference type="Pfam" id="PF21325">
    <property type="entry name" value="SHPRH_helical-1st"/>
    <property type="match status" value="1"/>
</dbReference>
<dbReference type="InterPro" id="IPR027417">
    <property type="entry name" value="P-loop_NTPase"/>
</dbReference>
<proteinExistence type="predicted"/>
<evidence type="ECO:0000256" key="2">
    <source>
        <dbReference type="ARBA" id="ARBA00022771"/>
    </source>
</evidence>
<dbReference type="InterPro" id="IPR038718">
    <property type="entry name" value="SNF2-like_sf"/>
</dbReference>
<dbReference type="GO" id="GO:0006974">
    <property type="term" value="P:DNA damage response"/>
    <property type="evidence" value="ECO:0007669"/>
    <property type="project" value="TreeGrafter"/>
</dbReference>
<dbReference type="SUPFAM" id="SSF52540">
    <property type="entry name" value="P-loop containing nucleoside triphosphate hydrolases"/>
    <property type="match status" value="1"/>
</dbReference>